<dbReference type="InterPro" id="IPR011010">
    <property type="entry name" value="DNA_brk_join_enz"/>
</dbReference>
<proteinExistence type="predicted"/>
<keyword evidence="1" id="KW-0233">DNA recombination</keyword>
<dbReference type="InterPro" id="IPR013762">
    <property type="entry name" value="Integrase-like_cat_sf"/>
</dbReference>
<evidence type="ECO:0000313" key="4">
    <source>
        <dbReference type="Proteomes" id="UP000186817"/>
    </source>
</evidence>
<dbReference type="SUPFAM" id="SSF56349">
    <property type="entry name" value="DNA breaking-rejoining enzymes"/>
    <property type="match status" value="1"/>
</dbReference>
<evidence type="ECO:0000256" key="2">
    <source>
        <dbReference type="SAM" id="Phobius"/>
    </source>
</evidence>
<dbReference type="Proteomes" id="UP000186817">
    <property type="component" value="Unassembled WGS sequence"/>
</dbReference>
<dbReference type="InterPro" id="IPR011043">
    <property type="entry name" value="Gal_Oxase/kelch_b-propeller"/>
</dbReference>
<evidence type="ECO:0000313" key="3">
    <source>
        <dbReference type="EMBL" id="OLQ07701.1"/>
    </source>
</evidence>
<accession>A0A1Q9EK26</accession>
<feature type="transmembrane region" description="Helical" evidence="2">
    <location>
        <begin position="697"/>
        <end position="716"/>
    </location>
</feature>
<dbReference type="OrthoDB" id="418508at2759"/>
<keyword evidence="4" id="KW-1185">Reference proteome</keyword>
<dbReference type="Gene3D" id="1.10.443.10">
    <property type="entry name" value="Intergrase catalytic core"/>
    <property type="match status" value="1"/>
</dbReference>
<keyword evidence="2" id="KW-0472">Membrane</keyword>
<dbReference type="SUPFAM" id="SSF50965">
    <property type="entry name" value="Galactose oxidase, central domain"/>
    <property type="match status" value="1"/>
</dbReference>
<keyword evidence="2" id="KW-0812">Transmembrane</keyword>
<dbReference type="GO" id="GO:0006310">
    <property type="term" value="P:DNA recombination"/>
    <property type="evidence" value="ECO:0007669"/>
    <property type="project" value="UniProtKB-KW"/>
</dbReference>
<dbReference type="Gene3D" id="2.120.10.80">
    <property type="entry name" value="Kelch-type beta propeller"/>
    <property type="match status" value="1"/>
</dbReference>
<dbReference type="PANTHER" id="PTHR23244:SF471">
    <property type="entry name" value="GUANINE NUCLEOTIDE-BINDING PROTEIN SUBUNIT BETA 1-RELATED"/>
    <property type="match status" value="1"/>
</dbReference>
<comment type="caution">
    <text evidence="3">The sequence shown here is derived from an EMBL/GenBank/DDBJ whole genome shotgun (WGS) entry which is preliminary data.</text>
</comment>
<gene>
    <name evidence="3" type="primary">MKLN1</name>
    <name evidence="3" type="ORF">AK812_SmicGene8897</name>
</gene>
<reference evidence="3 4" key="1">
    <citation type="submission" date="2016-02" db="EMBL/GenBank/DDBJ databases">
        <title>Genome analysis of coral dinoflagellate symbionts highlights evolutionary adaptations to a symbiotic lifestyle.</title>
        <authorList>
            <person name="Aranda M."/>
            <person name="Li Y."/>
            <person name="Liew Y.J."/>
            <person name="Baumgarten S."/>
            <person name="Simakov O."/>
            <person name="Wilson M."/>
            <person name="Piel J."/>
            <person name="Ashoor H."/>
            <person name="Bougouffa S."/>
            <person name="Bajic V.B."/>
            <person name="Ryu T."/>
            <person name="Ravasi T."/>
            <person name="Bayer T."/>
            <person name="Micklem G."/>
            <person name="Kim H."/>
            <person name="Bhak J."/>
            <person name="Lajeunesse T.C."/>
            <person name="Voolstra C.R."/>
        </authorList>
    </citation>
    <scope>NUCLEOTIDE SEQUENCE [LARGE SCALE GENOMIC DNA]</scope>
    <source>
        <strain evidence="3 4">CCMP2467</strain>
    </source>
</reference>
<evidence type="ECO:0000256" key="1">
    <source>
        <dbReference type="ARBA" id="ARBA00023172"/>
    </source>
</evidence>
<dbReference type="AlphaFoldDB" id="A0A1Q9EK26"/>
<dbReference type="InterPro" id="IPR015915">
    <property type="entry name" value="Kelch-typ_b-propeller"/>
</dbReference>
<dbReference type="GO" id="GO:0003677">
    <property type="term" value="F:DNA binding"/>
    <property type="evidence" value="ECO:0007669"/>
    <property type="project" value="InterPro"/>
</dbReference>
<keyword evidence="2" id="KW-1133">Transmembrane helix</keyword>
<dbReference type="EMBL" id="LSRX01000133">
    <property type="protein sequence ID" value="OLQ07701.1"/>
    <property type="molecule type" value="Genomic_DNA"/>
</dbReference>
<dbReference type="GO" id="GO:0015074">
    <property type="term" value="P:DNA integration"/>
    <property type="evidence" value="ECO:0007669"/>
    <property type="project" value="InterPro"/>
</dbReference>
<sequence>MLLRLFLFWNFLQARPLQLLITFGLSPLRGCCGLRLPCRLSFWTVGVPLSYSDSAAPAARLVRLFQSALEVQPAREGDARQGLESVLADNVPLTSLWEVCSSWRWAAKQHINVFESGAGLSFYKEAALGGGRRCTVITDSAVVVGSHRKGRSSARLLRASLKRVSATQIAGGLYASLVEPRRRSDTRRATARSCGHFGVACKASPDWSSVSSAVSAVFPDLEPTGFVLPSSLSWLSTRLLVFLVKAPPHAWPLDFSFCGFAPGRFFPGTAMTFTALTVAYARFLLAVRCRSLDEVLAEKPFDTEGLVELLDREETFNKEPSSHHVAMPPIVLMAILSTCLAWGWTREAGIFALAWGALLRISEATLARRGNLIFPADALFMQTFVLVLVRIDQPKTRGRAAKHQSAKLEPSDLVAVAALAFLQLPKSSRLWPFSNQTLRRRLDCILDRLGIPKSGQQGRSLDLGSLRPGGATHLLQLTEDSELVRRRGRWASHKVMEIYLQEVSSSTFIMDLSETAREKVLHLAHLFPGILAQDAAASGGWHTDKLRRWKKGRMLQQAVAGTRTNFGGGRKEGHVMAYDFVGQALWLHGGEGMSDFWRYDLESSTWTQQVLAIEPASTNGGHAMVFDDQKHVLWLYGGKGSLSNGEKLWKFDIANMTWSEQTHALNKPVGRKNHAMVYDSHEQMLWVFGGRMSNGSASLVASLSCAAAIVIMVLAWKVRKTWINGRVAPETDGQYSLTDPMDFIRYLREADVRLVRLSYLLELQQKRLPWPRRQEAESILLESGETALVAESELRRLSHPTGRRFFTASGKLIHFGSVSHCWESMEHPDPWKFQLDQTMSRFRHMEGDRSQVWLFIDFMSLFQYPRSEAQNQSFLKALQGMHVLYAHELVKAGSLRGAKANSTLELVLTFNCSDQSLRSKELRPCQVEVLEELTPTDVQSAQKDCPVAVYNAANLRVEEVPAAALKLNEVPYAQRG</sequence>
<name>A0A1Q9EK26_SYMMI</name>
<dbReference type="PANTHER" id="PTHR23244">
    <property type="entry name" value="KELCH REPEAT DOMAIN"/>
    <property type="match status" value="1"/>
</dbReference>
<organism evidence="3 4">
    <name type="scientific">Symbiodinium microadriaticum</name>
    <name type="common">Dinoflagellate</name>
    <name type="synonym">Zooxanthella microadriatica</name>
    <dbReference type="NCBI Taxonomy" id="2951"/>
    <lineage>
        <taxon>Eukaryota</taxon>
        <taxon>Sar</taxon>
        <taxon>Alveolata</taxon>
        <taxon>Dinophyceae</taxon>
        <taxon>Suessiales</taxon>
        <taxon>Symbiodiniaceae</taxon>
        <taxon>Symbiodinium</taxon>
    </lineage>
</organism>
<protein>
    <submittedName>
        <fullName evidence="3">Muskelin</fullName>
    </submittedName>
</protein>
<dbReference type="Pfam" id="PF24681">
    <property type="entry name" value="Kelch_KLHDC2_KLHL20_DRC7"/>
    <property type="match status" value="1"/>
</dbReference>